<dbReference type="RefSeq" id="WP_054404493.1">
    <property type="nucleotide sequence ID" value="NZ_LIUT01000006.1"/>
</dbReference>
<dbReference type="PATRIC" id="fig|1705565.3.peg.477"/>
<keyword evidence="1" id="KW-0812">Transmembrane</keyword>
<keyword evidence="1" id="KW-1133">Transmembrane helix</keyword>
<reference evidence="4" key="1">
    <citation type="submission" date="2015-08" db="EMBL/GenBank/DDBJ databases">
        <title>Genome sequencing project for genomic taxonomy and phylogenomics of Bacillus-like bacteria.</title>
        <authorList>
            <person name="Liu B."/>
            <person name="Wang J."/>
            <person name="Zhu Y."/>
            <person name="Liu G."/>
            <person name="Chen Q."/>
            <person name="Chen Z."/>
            <person name="Lan J."/>
            <person name="Che J."/>
            <person name="Ge C."/>
            <person name="Shi H."/>
            <person name="Pan Z."/>
            <person name="Liu X."/>
        </authorList>
    </citation>
    <scope>NUCLEOTIDE SEQUENCE [LARGE SCALE GENOMIC DNA]</scope>
    <source>
        <strain evidence="4">FJAT-22460</strain>
    </source>
</reference>
<gene>
    <name evidence="3" type="ORF">AM231_21815</name>
</gene>
<keyword evidence="1" id="KW-0472">Membrane</keyword>
<evidence type="ECO:0000259" key="2">
    <source>
        <dbReference type="Pfam" id="PF11127"/>
    </source>
</evidence>
<organism evidence="3 4">
    <name type="scientific">Paenibacillus solani</name>
    <dbReference type="NCBI Taxonomy" id="1705565"/>
    <lineage>
        <taxon>Bacteria</taxon>
        <taxon>Bacillati</taxon>
        <taxon>Bacillota</taxon>
        <taxon>Bacilli</taxon>
        <taxon>Bacillales</taxon>
        <taxon>Paenibacillaceae</taxon>
        <taxon>Paenibacillus</taxon>
    </lineage>
</organism>
<feature type="transmembrane region" description="Helical" evidence="1">
    <location>
        <begin position="32"/>
        <end position="55"/>
    </location>
</feature>
<evidence type="ECO:0000313" key="3">
    <source>
        <dbReference type="EMBL" id="KOR76598.1"/>
    </source>
</evidence>
<proteinExistence type="predicted"/>
<sequence>MRNVGGIDRLFRLILSFPLLFILCYVDSNWRYIGLIGLVFLFNALTRICFINHILGINSCTMKDGKGGVTR</sequence>
<accession>A0A0M1N359</accession>
<comment type="caution">
    <text evidence="3">The sequence shown here is derived from an EMBL/GenBank/DDBJ whole genome shotgun (WGS) entry which is preliminary data.</text>
</comment>
<protein>
    <recommendedName>
        <fullName evidence="2">Inner membrane protein YgaP-like transmembrane domain-containing protein</fullName>
    </recommendedName>
</protein>
<dbReference type="EMBL" id="LIUT01000006">
    <property type="protein sequence ID" value="KOR76598.1"/>
    <property type="molecule type" value="Genomic_DNA"/>
</dbReference>
<dbReference type="AlphaFoldDB" id="A0A0M1N359"/>
<keyword evidence="4" id="KW-1185">Reference proteome</keyword>
<feature type="domain" description="Inner membrane protein YgaP-like transmembrane" evidence="2">
    <location>
        <begin position="1"/>
        <end position="62"/>
    </location>
</feature>
<dbReference type="InterPro" id="IPR021309">
    <property type="entry name" value="YgaP-like_TM"/>
</dbReference>
<dbReference type="Pfam" id="PF11127">
    <property type="entry name" value="YgaP-like_TM"/>
    <property type="match status" value="1"/>
</dbReference>
<evidence type="ECO:0000256" key="1">
    <source>
        <dbReference type="SAM" id="Phobius"/>
    </source>
</evidence>
<evidence type="ECO:0000313" key="4">
    <source>
        <dbReference type="Proteomes" id="UP000036932"/>
    </source>
</evidence>
<dbReference type="OrthoDB" id="5405951at2"/>
<name>A0A0M1N359_9BACL</name>
<dbReference type="Proteomes" id="UP000036932">
    <property type="component" value="Unassembled WGS sequence"/>
</dbReference>
<feature type="transmembrane region" description="Helical" evidence="1">
    <location>
        <begin position="9"/>
        <end position="26"/>
    </location>
</feature>